<keyword evidence="1" id="KW-0472">Membrane</keyword>
<feature type="transmembrane region" description="Helical" evidence="1">
    <location>
        <begin position="105"/>
        <end position="129"/>
    </location>
</feature>
<evidence type="ECO:0000256" key="1">
    <source>
        <dbReference type="SAM" id="Phobius"/>
    </source>
</evidence>
<organism evidence="2 3">
    <name type="scientific">Toxocara canis</name>
    <name type="common">Canine roundworm</name>
    <dbReference type="NCBI Taxonomy" id="6265"/>
    <lineage>
        <taxon>Eukaryota</taxon>
        <taxon>Metazoa</taxon>
        <taxon>Ecdysozoa</taxon>
        <taxon>Nematoda</taxon>
        <taxon>Chromadorea</taxon>
        <taxon>Rhabditida</taxon>
        <taxon>Spirurina</taxon>
        <taxon>Ascaridomorpha</taxon>
        <taxon>Ascaridoidea</taxon>
        <taxon>Toxocaridae</taxon>
        <taxon>Toxocara</taxon>
    </lineage>
</organism>
<keyword evidence="3" id="KW-1185">Reference proteome</keyword>
<dbReference type="OMA" id="EFTRIMI"/>
<accession>A0A0B2V1U3</accession>
<feature type="transmembrane region" description="Helical" evidence="1">
    <location>
        <begin position="51"/>
        <end position="75"/>
    </location>
</feature>
<name>A0A0B2V1U3_TOXCA</name>
<gene>
    <name evidence="2" type="ORF">Tcan_13888</name>
</gene>
<dbReference type="Proteomes" id="UP000031036">
    <property type="component" value="Unassembled WGS sequence"/>
</dbReference>
<dbReference type="OrthoDB" id="5858893at2759"/>
<feature type="transmembrane region" description="Helical" evidence="1">
    <location>
        <begin position="12"/>
        <end position="31"/>
    </location>
</feature>
<evidence type="ECO:0000313" key="3">
    <source>
        <dbReference type="Proteomes" id="UP000031036"/>
    </source>
</evidence>
<comment type="caution">
    <text evidence="2">The sequence shown here is derived from an EMBL/GenBank/DDBJ whole genome shotgun (WGS) entry which is preliminary data.</text>
</comment>
<evidence type="ECO:0008006" key="4">
    <source>
        <dbReference type="Google" id="ProtNLM"/>
    </source>
</evidence>
<dbReference type="EMBL" id="JPKZ01002709">
    <property type="protein sequence ID" value="KHN75439.1"/>
    <property type="molecule type" value="Genomic_DNA"/>
</dbReference>
<keyword evidence="1" id="KW-1133">Transmembrane helix</keyword>
<reference evidence="2 3" key="1">
    <citation type="submission" date="2014-11" db="EMBL/GenBank/DDBJ databases">
        <title>Genetic blueprint of the zoonotic pathogen Toxocara canis.</title>
        <authorList>
            <person name="Zhu X.-Q."/>
            <person name="Korhonen P.K."/>
            <person name="Cai H."/>
            <person name="Young N.D."/>
            <person name="Nejsum P."/>
            <person name="von Samson-Himmelstjerna G."/>
            <person name="Boag P.R."/>
            <person name="Tan P."/>
            <person name="Li Q."/>
            <person name="Min J."/>
            <person name="Yang Y."/>
            <person name="Wang X."/>
            <person name="Fang X."/>
            <person name="Hall R.S."/>
            <person name="Hofmann A."/>
            <person name="Sternberg P.W."/>
            <person name="Jex A.R."/>
            <person name="Gasser R.B."/>
        </authorList>
    </citation>
    <scope>NUCLEOTIDE SEQUENCE [LARGE SCALE GENOMIC DNA]</scope>
    <source>
        <strain evidence="2">PN_DK_2014</strain>
    </source>
</reference>
<protein>
    <recommendedName>
        <fullName evidence="4">G_PROTEIN_RECEP_F1_2 domain-containing protein</fullName>
    </recommendedName>
</protein>
<feature type="transmembrane region" description="Helical" evidence="1">
    <location>
        <begin position="141"/>
        <end position="159"/>
    </location>
</feature>
<proteinExistence type="predicted"/>
<keyword evidence="1" id="KW-0812">Transmembrane</keyword>
<dbReference type="AlphaFoldDB" id="A0A0B2V1U3"/>
<sequence>MNTRKFVVSQLLVVHFVALTVFITSVVVALFSNNSTSTLQCRQSSYLPEKLFTMLSCLRVIASVSSILVMGVVIARLGSLVEDRKFVDDARLLAFKRGQREFTRIMILSCVVTLVLDIIPNCLSAYAHLSHLPNIDNHTTFARFFTYFNAMNLVVATAVRQKEIRDEVWLRMGNFLRVIFCRKN</sequence>
<evidence type="ECO:0000313" key="2">
    <source>
        <dbReference type="EMBL" id="KHN75439.1"/>
    </source>
</evidence>